<accession>A0A9X7PF96</accession>
<evidence type="ECO:0000256" key="1">
    <source>
        <dbReference type="ARBA" id="ARBA00023015"/>
    </source>
</evidence>
<dbReference type="EMBL" id="PXWG01000099">
    <property type="protein sequence ID" value="PSJ25854.1"/>
    <property type="molecule type" value="Genomic_DNA"/>
</dbReference>
<dbReference type="AlphaFoldDB" id="A0A9X7PF96"/>
<dbReference type="PANTHER" id="PTHR43280:SF32">
    <property type="entry name" value="TRANSCRIPTIONAL REGULATORY PROTEIN"/>
    <property type="match status" value="1"/>
</dbReference>
<dbReference type="SUPFAM" id="SSF46689">
    <property type="entry name" value="Homeodomain-like"/>
    <property type="match status" value="1"/>
</dbReference>
<reference evidence="6 7" key="1">
    <citation type="submission" date="2018-03" db="EMBL/GenBank/DDBJ databases">
        <title>Chitinolytic properties of Streptosporangium nondiastaticum TBG75A20.</title>
        <authorList>
            <person name="Gayathri V."/>
            <person name="Shiburaj S."/>
        </authorList>
    </citation>
    <scope>NUCLEOTIDE SEQUENCE [LARGE SCALE GENOMIC DNA]</scope>
    <source>
        <strain evidence="6 7">TBG75A20</strain>
    </source>
</reference>
<dbReference type="Gene3D" id="1.10.10.60">
    <property type="entry name" value="Homeodomain-like"/>
    <property type="match status" value="1"/>
</dbReference>
<evidence type="ECO:0000256" key="2">
    <source>
        <dbReference type="ARBA" id="ARBA00023125"/>
    </source>
</evidence>
<dbReference type="PANTHER" id="PTHR43280">
    <property type="entry name" value="ARAC-FAMILY TRANSCRIPTIONAL REGULATOR"/>
    <property type="match status" value="1"/>
</dbReference>
<feature type="domain" description="HTH araC/xylS-type" evidence="5">
    <location>
        <begin position="196"/>
        <end position="294"/>
    </location>
</feature>
<name>A0A9X7PF96_9ACTN</name>
<dbReference type="Pfam" id="PF12833">
    <property type="entry name" value="HTH_18"/>
    <property type="match status" value="1"/>
</dbReference>
<dbReference type="SUPFAM" id="SSF51182">
    <property type="entry name" value="RmlC-like cupins"/>
    <property type="match status" value="1"/>
</dbReference>
<dbReference type="InterPro" id="IPR011051">
    <property type="entry name" value="RmlC_Cupin_sf"/>
</dbReference>
<dbReference type="GO" id="GO:0043565">
    <property type="term" value="F:sequence-specific DNA binding"/>
    <property type="evidence" value="ECO:0007669"/>
    <property type="project" value="InterPro"/>
</dbReference>
<protein>
    <submittedName>
        <fullName evidence="6">AraC family transcriptional regulator</fullName>
    </submittedName>
</protein>
<dbReference type="GO" id="GO:0003700">
    <property type="term" value="F:DNA-binding transcription factor activity"/>
    <property type="evidence" value="ECO:0007669"/>
    <property type="project" value="InterPro"/>
</dbReference>
<feature type="compositionally biased region" description="Basic and acidic residues" evidence="4">
    <location>
        <begin position="306"/>
        <end position="320"/>
    </location>
</feature>
<sequence length="320" mass="34084">MVKKRHGADDTAGGIIDLAYRAPAGTPAGVEVMPVAELRARAPEGLLVSPQRLDFHQIVAVRSGASAHTVDFTGHWLDEGSVLWVRPGQVQQFGDPEAIEGTVILVQPGFLPSGSPVAAVADDPFRPVVWQPVGQDREAVFCAVGHLEADFRTGAGLPADVHADVLRHLLSVLVLRLAHLTAPVGSRVPAPGDAFLRFRAAVEREFATSHRVADYARALGYSSRTLSRATTAAAGVGAKEFIDRRVMLEAKRLLAHSGLSAARIAGRVGFDDAANFSKFFQHREGCSPGAFRARMRQGHATNDGVRPNDDAHPNGDGHSA</sequence>
<evidence type="ECO:0000259" key="5">
    <source>
        <dbReference type="PROSITE" id="PS01124"/>
    </source>
</evidence>
<organism evidence="6 7">
    <name type="scientific">Streptosporangium nondiastaticum</name>
    <dbReference type="NCBI Taxonomy" id="35764"/>
    <lineage>
        <taxon>Bacteria</taxon>
        <taxon>Bacillati</taxon>
        <taxon>Actinomycetota</taxon>
        <taxon>Actinomycetes</taxon>
        <taxon>Streptosporangiales</taxon>
        <taxon>Streptosporangiaceae</taxon>
        <taxon>Streptosporangium</taxon>
    </lineage>
</organism>
<keyword evidence="7" id="KW-1185">Reference proteome</keyword>
<keyword evidence="2" id="KW-0238">DNA-binding</keyword>
<gene>
    <name evidence="6" type="ORF">B7P34_26050</name>
</gene>
<dbReference type="InterPro" id="IPR009057">
    <property type="entry name" value="Homeodomain-like_sf"/>
</dbReference>
<evidence type="ECO:0000313" key="7">
    <source>
        <dbReference type="Proteomes" id="UP000242427"/>
    </source>
</evidence>
<dbReference type="OrthoDB" id="9799345at2"/>
<dbReference type="InterPro" id="IPR018060">
    <property type="entry name" value="HTH_AraC"/>
</dbReference>
<feature type="region of interest" description="Disordered" evidence="4">
    <location>
        <begin position="299"/>
        <end position="320"/>
    </location>
</feature>
<keyword evidence="3" id="KW-0804">Transcription</keyword>
<proteinExistence type="predicted"/>
<dbReference type="RefSeq" id="WP_106680386.1">
    <property type="nucleotide sequence ID" value="NZ_PXWG01000099.1"/>
</dbReference>
<dbReference type="SMART" id="SM00342">
    <property type="entry name" value="HTH_ARAC"/>
    <property type="match status" value="1"/>
</dbReference>
<dbReference type="Proteomes" id="UP000242427">
    <property type="component" value="Unassembled WGS sequence"/>
</dbReference>
<evidence type="ECO:0000313" key="6">
    <source>
        <dbReference type="EMBL" id="PSJ25854.1"/>
    </source>
</evidence>
<dbReference type="PROSITE" id="PS01124">
    <property type="entry name" value="HTH_ARAC_FAMILY_2"/>
    <property type="match status" value="1"/>
</dbReference>
<evidence type="ECO:0000256" key="4">
    <source>
        <dbReference type="SAM" id="MobiDB-lite"/>
    </source>
</evidence>
<keyword evidence="1" id="KW-0805">Transcription regulation</keyword>
<evidence type="ECO:0000256" key="3">
    <source>
        <dbReference type="ARBA" id="ARBA00023163"/>
    </source>
</evidence>
<comment type="caution">
    <text evidence="6">The sequence shown here is derived from an EMBL/GenBank/DDBJ whole genome shotgun (WGS) entry which is preliminary data.</text>
</comment>